<proteinExistence type="predicted"/>
<dbReference type="Pfam" id="PF05400">
    <property type="entry name" value="FliT"/>
    <property type="match status" value="1"/>
</dbReference>
<evidence type="ECO:0000256" key="2">
    <source>
        <dbReference type="ARBA" id="ARBA00022490"/>
    </source>
</evidence>
<keyword evidence="6" id="KW-0969">Cilium</keyword>
<keyword evidence="7" id="KW-1185">Reference proteome</keyword>
<evidence type="ECO:0000313" key="6">
    <source>
        <dbReference type="EMBL" id="NKE73120.1"/>
    </source>
</evidence>
<name>A0A7X6ID14_9BACT</name>
<keyword evidence="6" id="KW-0966">Cell projection</keyword>
<evidence type="ECO:0000256" key="1">
    <source>
        <dbReference type="ARBA" id="ARBA00004514"/>
    </source>
</evidence>
<accession>A0A7X6ID14</accession>
<protein>
    <recommendedName>
        <fullName evidence="5">Flagellar protein FliT</fullName>
    </recommendedName>
</protein>
<dbReference type="GO" id="GO:0044781">
    <property type="term" value="P:bacterial-type flagellum organization"/>
    <property type="evidence" value="ECO:0007669"/>
    <property type="project" value="UniProtKB-KW"/>
</dbReference>
<dbReference type="Gene3D" id="1.20.58.380">
    <property type="entry name" value="Flagellar protein flit"/>
    <property type="match status" value="1"/>
</dbReference>
<organism evidence="6 7">
    <name type="scientific">Candidatus Manganitrophus noduliformans</name>
    <dbReference type="NCBI Taxonomy" id="2606439"/>
    <lineage>
        <taxon>Bacteria</taxon>
        <taxon>Pseudomonadati</taxon>
        <taxon>Nitrospirota</taxon>
        <taxon>Nitrospiria</taxon>
        <taxon>Candidatus Troglogloeales</taxon>
        <taxon>Candidatus Manganitrophaceae</taxon>
        <taxon>Candidatus Manganitrophus</taxon>
    </lineage>
</organism>
<reference evidence="6 7" key="1">
    <citation type="journal article" date="2020" name="Nature">
        <title>Bacterial chemolithoautotrophy via manganese oxidation.</title>
        <authorList>
            <person name="Yu H."/>
            <person name="Leadbetter J.R."/>
        </authorList>
    </citation>
    <scope>NUCLEOTIDE SEQUENCE [LARGE SCALE GENOMIC DNA]</scope>
    <source>
        <strain evidence="6 7">Mn-1</strain>
    </source>
</reference>
<evidence type="ECO:0000256" key="3">
    <source>
        <dbReference type="ARBA" id="ARBA00022795"/>
    </source>
</evidence>
<keyword evidence="4" id="KW-0143">Chaperone</keyword>
<dbReference type="AlphaFoldDB" id="A0A7X6ID14"/>
<dbReference type="EMBL" id="VTOW01000005">
    <property type="protein sequence ID" value="NKE73120.1"/>
    <property type="molecule type" value="Genomic_DNA"/>
</dbReference>
<keyword evidence="2" id="KW-0963">Cytoplasm</keyword>
<evidence type="ECO:0000256" key="4">
    <source>
        <dbReference type="ARBA" id="ARBA00023186"/>
    </source>
</evidence>
<evidence type="ECO:0000256" key="5">
    <source>
        <dbReference type="ARBA" id="ARBA00093797"/>
    </source>
</evidence>
<keyword evidence="6" id="KW-0282">Flagellum</keyword>
<dbReference type="Proteomes" id="UP000534783">
    <property type="component" value="Unassembled WGS sequence"/>
</dbReference>
<gene>
    <name evidence="6" type="ORF">MNODULE_20400</name>
</gene>
<dbReference type="InterPro" id="IPR008622">
    <property type="entry name" value="FliT"/>
</dbReference>
<evidence type="ECO:0000313" key="7">
    <source>
        <dbReference type="Proteomes" id="UP000534783"/>
    </source>
</evidence>
<sequence>MERSSAMGAEELIKEYEMFRVLTQQMLESVKNDEWDRIAEIGERREKRLKELMALDDTFMTDLSERARWSDLIRQCLEMNGEMQSLIEEKMGALQKNYNDGKKMFQAYHPHSGG</sequence>
<comment type="caution">
    <text evidence="6">The sequence shown here is derived from an EMBL/GenBank/DDBJ whole genome shotgun (WGS) entry which is preliminary data.</text>
</comment>
<keyword evidence="3" id="KW-1005">Bacterial flagellum biogenesis</keyword>
<comment type="subcellular location">
    <subcellularLocation>
        <location evidence="1">Cytoplasm</location>
        <location evidence="1">Cytosol</location>
    </subcellularLocation>
</comment>